<evidence type="ECO:0000313" key="2">
    <source>
        <dbReference type="EMBL" id="VEL43286.1"/>
    </source>
</evidence>
<feature type="compositionally biased region" description="Polar residues" evidence="1">
    <location>
        <begin position="56"/>
        <end position="67"/>
    </location>
</feature>
<dbReference type="OrthoDB" id="21124at2759"/>
<dbReference type="PANTHER" id="PTHR46010">
    <property type="entry name" value="PROTEIN IWS1 HOMOLOG"/>
    <property type="match status" value="1"/>
</dbReference>
<dbReference type="AlphaFoldDB" id="A0A3S5CS00"/>
<name>A0A3S5CS00_9PLAT</name>
<organism evidence="2 3">
    <name type="scientific">Protopolystoma xenopodis</name>
    <dbReference type="NCBI Taxonomy" id="117903"/>
    <lineage>
        <taxon>Eukaryota</taxon>
        <taxon>Metazoa</taxon>
        <taxon>Spiralia</taxon>
        <taxon>Lophotrochozoa</taxon>
        <taxon>Platyhelminthes</taxon>
        <taxon>Monogenea</taxon>
        <taxon>Polyopisthocotylea</taxon>
        <taxon>Polystomatidea</taxon>
        <taxon>Polystomatidae</taxon>
        <taxon>Protopolystoma</taxon>
    </lineage>
</organism>
<gene>
    <name evidence="2" type="ORF">PXEA_LOCUS36726</name>
</gene>
<accession>A0A3S5CS00</accession>
<dbReference type="EMBL" id="CAAALY010280154">
    <property type="protein sequence ID" value="VEL43286.1"/>
    <property type="molecule type" value="Genomic_DNA"/>
</dbReference>
<proteinExistence type="predicted"/>
<sequence>MYSRLLRPGDPGWIGRARVPQPSTKDYVVRPRWRSDEFDDQDGEGEQQVVRRKRSTISAGQKPSSRLQVHIRNLSGRSRAQKAKVPRAVPMSIEGRRMAL</sequence>
<evidence type="ECO:0000256" key="1">
    <source>
        <dbReference type="SAM" id="MobiDB-lite"/>
    </source>
</evidence>
<protein>
    <submittedName>
        <fullName evidence="2">Uncharacterized protein</fullName>
    </submittedName>
</protein>
<dbReference type="PANTHER" id="PTHR46010:SF1">
    <property type="entry name" value="PROTEIN IWS1 HOMOLOG"/>
    <property type="match status" value="1"/>
</dbReference>
<dbReference type="GO" id="GO:0016973">
    <property type="term" value="P:poly(A)+ mRNA export from nucleus"/>
    <property type="evidence" value="ECO:0007669"/>
    <property type="project" value="TreeGrafter"/>
</dbReference>
<keyword evidence="3" id="KW-1185">Reference proteome</keyword>
<dbReference type="InterPro" id="IPR051037">
    <property type="entry name" value="RNAPII_TF_IWS1"/>
</dbReference>
<reference evidence="2" key="1">
    <citation type="submission" date="2018-11" db="EMBL/GenBank/DDBJ databases">
        <authorList>
            <consortium name="Pathogen Informatics"/>
        </authorList>
    </citation>
    <scope>NUCLEOTIDE SEQUENCE</scope>
</reference>
<comment type="caution">
    <text evidence="2">The sequence shown here is derived from an EMBL/GenBank/DDBJ whole genome shotgun (WGS) entry which is preliminary data.</text>
</comment>
<dbReference type="Proteomes" id="UP000784294">
    <property type="component" value="Unassembled WGS sequence"/>
</dbReference>
<evidence type="ECO:0000313" key="3">
    <source>
        <dbReference type="Proteomes" id="UP000784294"/>
    </source>
</evidence>
<dbReference type="GO" id="GO:0005634">
    <property type="term" value="C:nucleus"/>
    <property type="evidence" value="ECO:0007669"/>
    <property type="project" value="TreeGrafter"/>
</dbReference>
<feature type="region of interest" description="Disordered" evidence="1">
    <location>
        <begin position="34"/>
        <end position="100"/>
    </location>
</feature>